<dbReference type="AlphaFoldDB" id="A0A1K0H5U0"/>
<dbReference type="EMBL" id="LT558125">
    <property type="protein sequence ID" value="SAM82969.1"/>
    <property type="molecule type" value="Genomic_DNA"/>
</dbReference>
<gene>
    <name evidence="3" type="ORF">UBRO2_03268</name>
    <name evidence="2" type="ORF">UBRO_03514</name>
</gene>
<keyword evidence="5" id="KW-1185">Reference proteome</keyword>
<reference evidence="4" key="2">
    <citation type="submission" date="2016-04" db="EMBL/GenBank/DDBJ databases">
        <authorList>
            <person name="Guldener U."/>
            <person name="Guldener U."/>
        </authorList>
    </citation>
    <scope>NUCLEOTIDE SEQUENCE [LARGE SCALE GENOMIC DNA]</scope>
    <source>
        <strain evidence="4">UB2112</strain>
    </source>
</reference>
<dbReference type="Proteomes" id="UP000179920">
    <property type="component" value="Chromosome IX"/>
</dbReference>
<accession>A0A1K0H5U0</accession>
<reference evidence="2" key="1">
    <citation type="submission" date="2016-04" db="EMBL/GenBank/DDBJ databases">
        <authorList>
            <person name="Evans L.H."/>
            <person name="Alamgir A."/>
            <person name="Owens N."/>
            <person name="Weber N.D."/>
            <person name="Virtaneva K."/>
            <person name="Barbian K."/>
            <person name="Babar A."/>
            <person name="Rosenke K."/>
        </authorList>
    </citation>
    <scope>NUCLEOTIDE SEQUENCE</scope>
    <source>
        <strain evidence="2">UB2112</strain>
    </source>
</reference>
<evidence type="ECO:0000313" key="4">
    <source>
        <dbReference type="Proteomes" id="UP000179920"/>
    </source>
</evidence>
<dbReference type="EMBL" id="ULHB01000059">
    <property type="protein sequence ID" value="SYW79849.1"/>
    <property type="molecule type" value="Genomic_DNA"/>
</dbReference>
<evidence type="ECO:0000313" key="2">
    <source>
        <dbReference type="EMBL" id="SAM82969.1"/>
    </source>
</evidence>
<evidence type="ECO:0000313" key="5">
    <source>
        <dbReference type="Proteomes" id="UP000658997"/>
    </source>
</evidence>
<name>A0A1K0H5U0_9BASI</name>
<feature type="region of interest" description="Disordered" evidence="1">
    <location>
        <begin position="1"/>
        <end position="31"/>
    </location>
</feature>
<protein>
    <recommendedName>
        <fullName evidence="6">Proteasome assembly chaperone 1</fullName>
    </recommendedName>
</protein>
<reference evidence="3" key="3">
    <citation type="submission" date="2018-08" db="EMBL/GenBank/DDBJ databases">
        <authorList>
            <person name="Guldener U."/>
        </authorList>
    </citation>
    <scope>NUCLEOTIDE SEQUENCE</scope>
    <source>
        <strain evidence="3">UB2</strain>
    </source>
</reference>
<dbReference type="Proteomes" id="UP000658997">
    <property type="component" value="Unassembled WGS sequence"/>
</dbReference>
<sequence length="290" mass="30549">MEFDPVNRDVPAPRYELESGSEDEFEAGTQVGDNKWQEPFSIVSGSGASSPTLESGTQLLVLIGNAGAALLSSLSAPAEQYSLRTETEQHASIAVVESVSGDKITAALVAPPPQLRSCRFHDIVQTLVEAAKPSSIVIVDSYSPQEQLYRDPSADEDDGDGVDKLVRYLATSSYLTKNKVDARGLTPLRSPEAASGLGAGFLSKAVIESIPAILTLLEDVSFQLHVQLYGSLGAAQLSPATSDLLSTLTGFGGKHQAASAPSKTILDFAASRRIKPATNLAVLGDGNMYI</sequence>
<evidence type="ECO:0000256" key="1">
    <source>
        <dbReference type="SAM" id="MobiDB-lite"/>
    </source>
</evidence>
<dbReference type="OrthoDB" id="2546621at2759"/>
<organism evidence="2 4">
    <name type="scientific">Ustilago bromivora</name>
    <dbReference type="NCBI Taxonomy" id="307758"/>
    <lineage>
        <taxon>Eukaryota</taxon>
        <taxon>Fungi</taxon>
        <taxon>Dikarya</taxon>
        <taxon>Basidiomycota</taxon>
        <taxon>Ustilaginomycotina</taxon>
        <taxon>Ustilaginomycetes</taxon>
        <taxon>Ustilaginales</taxon>
        <taxon>Ustilaginaceae</taxon>
        <taxon>Ustilago</taxon>
    </lineage>
</organism>
<proteinExistence type="predicted"/>
<evidence type="ECO:0000313" key="3">
    <source>
        <dbReference type="EMBL" id="SYW79849.1"/>
    </source>
</evidence>
<evidence type="ECO:0008006" key="6">
    <source>
        <dbReference type="Google" id="ProtNLM"/>
    </source>
</evidence>